<gene>
    <name evidence="1" type="ORF">RHMOL_Rhmol12G0133200</name>
</gene>
<organism evidence="1 2">
    <name type="scientific">Rhododendron molle</name>
    <name type="common">Chinese azalea</name>
    <name type="synonym">Azalea mollis</name>
    <dbReference type="NCBI Taxonomy" id="49168"/>
    <lineage>
        <taxon>Eukaryota</taxon>
        <taxon>Viridiplantae</taxon>
        <taxon>Streptophyta</taxon>
        <taxon>Embryophyta</taxon>
        <taxon>Tracheophyta</taxon>
        <taxon>Spermatophyta</taxon>
        <taxon>Magnoliopsida</taxon>
        <taxon>eudicotyledons</taxon>
        <taxon>Gunneridae</taxon>
        <taxon>Pentapetalae</taxon>
        <taxon>asterids</taxon>
        <taxon>Ericales</taxon>
        <taxon>Ericaceae</taxon>
        <taxon>Ericoideae</taxon>
        <taxon>Rhodoreae</taxon>
        <taxon>Rhododendron</taxon>
    </lineage>
</organism>
<accession>A0ACC0LHH4</accession>
<evidence type="ECO:0000313" key="2">
    <source>
        <dbReference type="Proteomes" id="UP001062846"/>
    </source>
</evidence>
<keyword evidence="2" id="KW-1185">Reference proteome</keyword>
<dbReference type="EMBL" id="CM046399">
    <property type="protein sequence ID" value="KAI8528213.1"/>
    <property type="molecule type" value="Genomic_DNA"/>
</dbReference>
<sequence length="75" mass="8337">MIRLWVSALQLLELFVSSLVHLVYGFYIYSTALAGDLSQALNEFRFKSNVISPVKEEGLIGSTNSDDLPPIVLVH</sequence>
<comment type="caution">
    <text evidence="1">The sequence shown here is derived from an EMBL/GenBank/DDBJ whole genome shotgun (WGS) entry which is preliminary data.</text>
</comment>
<protein>
    <submittedName>
        <fullName evidence="1">Uncharacterized protein</fullName>
    </submittedName>
</protein>
<name>A0ACC0LHH4_RHOML</name>
<dbReference type="Proteomes" id="UP001062846">
    <property type="component" value="Chromosome 12"/>
</dbReference>
<proteinExistence type="predicted"/>
<evidence type="ECO:0000313" key="1">
    <source>
        <dbReference type="EMBL" id="KAI8528213.1"/>
    </source>
</evidence>
<reference evidence="1" key="1">
    <citation type="submission" date="2022-02" db="EMBL/GenBank/DDBJ databases">
        <title>Plant Genome Project.</title>
        <authorList>
            <person name="Zhang R.-G."/>
        </authorList>
    </citation>
    <scope>NUCLEOTIDE SEQUENCE</scope>
    <source>
        <strain evidence="1">AT1</strain>
    </source>
</reference>